<reference evidence="1" key="2">
    <citation type="journal article" date="2015" name="Fish Shellfish Immunol.">
        <title>Early steps in the European eel (Anguilla anguilla)-Vibrio vulnificus interaction in the gills: Role of the RtxA13 toxin.</title>
        <authorList>
            <person name="Callol A."/>
            <person name="Pajuelo D."/>
            <person name="Ebbesson L."/>
            <person name="Teles M."/>
            <person name="MacKenzie S."/>
            <person name="Amaro C."/>
        </authorList>
    </citation>
    <scope>NUCLEOTIDE SEQUENCE</scope>
</reference>
<name>A0A0E9WP72_ANGAN</name>
<proteinExistence type="predicted"/>
<organism evidence="1">
    <name type="scientific">Anguilla anguilla</name>
    <name type="common">European freshwater eel</name>
    <name type="synonym">Muraena anguilla</name>
    <dbReference type="NCBI Taxonomy" id="7936"/>
    <lineage>
        <taxon>Eukaryota</taxon>
        <taxon>Metazoa</taxon>
        <taxon>Chordata</taxon>
        <taxon>Craniata</taxon>
        <taxon>Vertebrata</taxon>
        <taxon>Euteleostomi</taxon>
        <taxon>Actinopterygii</taxon>
        <taxon>Neopterygii</taxon>
        <taxon>Teleostei</taxon>
        <taxon>Anguilliformes</taxon>
        <taxon>Anguillidae</taxon>
        <taxon>Anguilla</taxon>
    </lineage>
</organism>
<sequence>MSQKSNKQSPDREVVKLALLLIPGPTVPLERSLKKQLLLGETLETVLH</sequence>
<reference evidence="1" key="1">
    <citation type="submission" date="2014-11" db="EMBL/GenBank/DDBJ databases">
        <authorList>
            <person name="Amaro Gonzalez C."/>
        </authorList>
    </citation>
    <scope>NUCLEOTIDE SEQUENCE</scope>
</reference>
<protein>
    <submittedName>
        <fullName evidence="1">Uncharacterized protein</fullName>
    </submittedName>
</protein>
<dbReference type="EMBL" id="GBXM01016405">
    <property type="protein sequence ID" value="JAH92172.1"/>
    <property type="molecule type" value="Transcribed_RNA"/>
</dbReference>
<accession>A0A0E9WP72</accession>
<evidence type="ECO:0000313" key="1">
    <source>
        <dbReference type="EMBL" id="JAH92172.1"/>
    </source>
</evidence>
<dbReference type="AlphaFoldDB" id="A0A0E9WP72"/>